<keyword evidence="2" id="KW-1185">Reference proteome</keyword>
<name>A0ABY7FUK5_MYAAR</name>
<dbReference type="Proteomes" id="UP001164746">
    <property type="component" value="Chromosome 13"/>
</dbReference>
<accession>A0ABY7FUK5</accession>
<feature type="non-terminal residue" evidence="1">
    <location>
        <position position="76"/>
    </location>
</feature>
<proteinExistence type="predicted"/>
<dbReference type="EMBL" id="CP111024">
    <property type="protein sequence ID" value="WAR24849.1"/>
    <property type="molecule type" value="Genomic_DNA"/>
</dbReference>
<protein>
    <submittedName>
        <fullName evidence="1">Uncharacterized protein</fullName>
    </submittedName>
</protein>
<evidence type="ECO:0000313" key="1">
    <source>
        <dbReference type="EMBL" id="WAR24849.1"/>
    </source>
</evidence>
<organism evidence="1 2">
    <name type="scientific">Mya arenaria</name>
    <name type="common">Soft-shell clam</name>
    <dbReference type="NCBI Taxonomy" id="6604"/>
    <lineage>
        <taxon>Eukaryota</taxon>
        <taxon>Metazoa</taxon>
        <taxon>Spiralia</taxon>
        <taxon>Lophotrochozoa</taxon>
        <taxon>Mollusca</taxon>
        <taxon>Bivalvia</taxon>
        <taxon>Autobranchia</taxon>
        <taxon>Heteroconchia</taxon>
        <taxon>Euheterodonta</taxon>
        <taxon>Imparidentia</taxon>
        <taxon>Neoheterodontei</taxon>
        <taxon>Myida</taxon>
        <taxon>Myoidea</taxon>
        <taxon>Myidae</taxon>
        <taxon>Mya</taxon>
    </lineage>
</organism>
<sequence>SVCKVQHKDNLLVNAKNCLREDTCEIGTRVSYDCVGDYEVSVRSDDAALSRSNSYLTPVVTDGNYYETVSPYECVD</sequence>
<gene>
    <name evidence="1" type="ORF">MAR_038518</name>
</gene>
<evidence type="ECO:0000313" key="2">
    <source>
        <dbReference type="Proteomes" id="UP001164746"/>
    </source>
</evidence>
<reference evidence="1" key="1">
    <citation type="submission" date="2022-11" db="EMBL/GenBank/DDBJ databases">
        <title>Centuries of genome instability and evolution in soft-shell clam transmissible cancer (bioRxiv).</title>
        <authorList>
            <person name="Hart S.F.M."/>
            <person name="Yonemitsu M.A."/>
            <person name="Giersch R.M."/>
            <person name="Beal B.F."/>
            <person name="Arriagada G."/>
            <person name="Davis B.W."/>
            <person name="Ostrander E.A."/>
            <person name="Goff S.P."/>
            <person name="Metzger M.J."/>
        </authorList>
    </citation>
    <scope>NUCLEOTIDE SEQUENCE</scope>
    <source>
        <strain evidence="1">MELC-2E11</strain>
        <tissue evidence="1">Siphon/mantle</tissue>
    </source>
</reference>